<proteinExistence type="predicted"/>
<protein>
    <submittedName>
        <fullName evidence="2">Por secretion system protein</fullName>
    </submittedName>
</protein>
<organism evidence="2 3">
    <name type="scientific">Coprobacter fastidiosus</name>
    <dbReference type="NCBI Taxonomy" id="1099853"/>
    <lineage>
        <taxon>Bacteria</taxon>
        <taxon>Pseudomonadati</taxon>
        <taxon>Bacteroidota</taxon>
        <taxon>Bacteroidia</taxon>
        <taxon>Bacteroidales</taxon>
        <taxon>Barnesiellaceae</taxon>
        <taxon>Coprobacter</taxon>
    </lineage>
</organism>
<accession>A0A354M5A9</accession>
<dbReference type="InterPro" id="IPR017853">
    <property type="entry name" value="GH"/>
</dbReference>
<gene>
    <name evidence="2" type="ORF">DDY73_11940</name>
</gene>
<evidence type="ECO:0000313" key="2">
    <source>
        <dbReference type="EMBL" id="HBJ09698.1"/>
    </source>
</evidence>
<feature type="non-terminal residue" evidence="2">
    <location>
        <position position="122"/>
    </location>
</feature>
<evidence type="ECO:0000259" key="1">
    <source>
        <dbReference type="Pfam" id="PF14587"/>
    </source>
</evidence>
<evidence type="ECO:0000313" key="3">
    <source>
        <dbReference type="Proteomes" id="UP000262954"/>
    </source>
</evidence>
<dbReference type="Proteomes" id="UP000262954">
    <property type="component" value="Unassembled WGS sequence"/>
</dbReference>
<comment type="caution">
    <text evidence="2">The sequence shown here is derived from an EMBL/GenBank/DDBJ whole genome shotgun (WGS) entry which is preliminary data.</text>
</comment>
<reference evidence="2 3" key="1">
    <citation type="journal article" date="2018" name="Nat. Biotechnol.">
        <title>A standardized bacterial taxonomy based on genome phylogeny substantially revises the tree of life.</title>
        <authorList>
            <person name="Parks D.H."/>
            <person name="Chuvochina M."/>
            <person name="Waite D.W."/>
            <person name="Rinke C."/>
            <person name="Skarshewski A."/>
            <person name="Chaumeil P.A."/>
            <person name="Hugenholtz P."/>
        </authorList>
    </citation>
    <scope>NUCLEOTIDE SEQUENCE [LARGE SCALE GENOMIC DNA]</scope>
    <source>
        <strain evidence="2">UBA11482</strain>
    </source>
</reference>
<sequence length="122" mass="13989">MKESTGDYANQLYNFWDDRSELKIKDLPSVSSYVSSHSYWTDASATDIVEKRNALRDQIEETDPELEYWQTEYSLLGNGYKAIHNGGSSRTLSPMECGISLARIIHNDLVEADCSGWQWWTT</sequence>
<name>A0A354M5A9_9BACT</name>
<dbReference type="AlphaFoldDB" id="A0A354M5A9"/>
<dbReference type="Pfam" id="PF14587">
    <property type="entry name" value="Glyco_hydr_30_2"/>
    <property type="match status" value="1"/>
</dbReference>
<dbReference type="Gene3D" id="3.20.20.80">
    <property type="entry name" value="Glycosidases"/>
    <property type="match status" value="1"/>
</dbReference>
<feature type="domain" description="Endo-beta-1,6-galactanase-like" evidence="1">
    <location>
        <begin position="5"/>
        <end position="121"/>
    </location>
</feature>
<dbReference type="EMBL" id="DNWC01000154">
    <property type="protein sequence ID" value="HBJ09698.1"/>
    <property type="molecule type" value="Genomic_DNA"/>
</dbReference>
<dbReference type="SUPFAM" id="SSF51445">
    <property type="entry name" value="(Trans)glycosidases"/>
    <property type="match status" value="1"/>
</dbReference>
<dbReference type="GO" id="GO:0004553">
    <property type="term" value="F:hydrolase activity, hydrolyzing O-glycosyl compounds"/>
    <property type="evidence" value="ECO:0007669"/>
    <property type="project" value="InterPro"/>
</dbReference>
<dbReference type="InterPro" id="IPR039514">
    <property type="entry name" value="6GAL-like"/>
</dbReference>